<gene>
    <name evidence="4" type="ORF">AR1Y2_1136</name>
</gene>
<protein>
    <submittedName>
        <fullName evidence="4">Ribulose-5-phosphate 4-epimerase and related epimerase and aldolase</fullName>
    </submittedName>
</protein>
<dbReference type="EMBL" id="CP040058">
    <property type="protein sequence ID" value="QCP34590.1"/>
    <property type="molecule type" value="Genomic_DNA"/>
</dbReference>
<dbReference type="GO" id="GO:0019323">
    <property type="term" value="P:pentose catabolic process"/>
    <property type="evidence" value="ECO:0007669"/>
    <property type="project" value="TreeGrafter"/>
</dbReference>
<organism evidence="4 5">
    <name type="scientific">Anaerostipes rhamnosivorans</name>
    <dbReference type="NCBI Taxonomy" id="1229621"/>
    <lineage>
        <taxon>Bacteria</taxon>
        <taxon>Bacillati</taxon>
        <taxon>Bacillota</taxon>
        <taxon>Clostridia</taxon>
        <taxon>Lachnospirales</taxon>
        <taxon>Lachnospiraceae</taxon>
        <taxon>Anaerostipes</taxon>
    </lineage>
</organism>
<dbReference type="InterPro" id="IPR036409">
    <property type="entry name" value="Aldolase_II/adducin_N_sf"/>
</dbReference>
<dbReference type="Pfam" id="PF00596">
    <property type="entry name" value="Aldolase_II"/>
    <property type="match status" value="1"/>
</dbReference>
<dbReference type="OrthoDB" id="9794581at2"/>
<dbReference type="SMART" id="SM01007">
    <property type="entry name" value="Aldolase_II"/>
    <property type="match status" value="1"/>
</dbReference>
<proteinExistence type="predicted"/>
<dbReference type="Gene3D" id="3.40.225.10">
    <property type="entry name" value="Class II aldolase/adducin N-terminal domain"/>
    <property type="match status" value="1"/>
</dbReference>
<evidence type="ECO:0000313" key="4">
    <source>
        <dbReference type="EMBL" id="QCP34590.1"/>
    </source>
</evidence>
<dbReference type="KEGG" id="arf:AR1Y2_1136"/>
<dbReference type="GO" id="GO:0046872">
    <property type="term" value="F:metal ion binding"/>
    <property type="evidence" value="ECO:0007669"/>
    <property type="project" value="UniProtKB-KW"/>
</dbReference>
<dbReference type="InterPro" id="IPR050197">
    <property type="entry name" value="Aldolase_class_II_sugar_metab"/>
</dbReference>
<reference evidence="4 5" key="1">
    <citation type="submission" date="2019-05" db="EMBL/GenBank/DDBJ databases">
        <title>Complete genome sequencing of Anaerostipes rhamnosivorans.</title>
        <authorList>
            <person name="Bui T.P.N."/>
            <person name="de Vos W.M."/>
        </authorList>
    </citation>
    <scope>NUCLEOTIDE SEQUENCE [LARGE SCALE GENOMIC DNA]</scope>
    <source>
        <strain evidence="4 5">1y2</strain>
    </source>
</reference>
<dbReference type="GO" id="GO:0005829">
    <property type="term" value="C:cytosol"/>
    <property type="evidence" value="ECO:0007669"/>
    <property type="project" value="TreeGrafter"/>
</dbReference>
<evidence type="ECO:0000259" key="3">
    <source>
        <dbReference type="SMART" id="SM01007"/>
    </source>
</evidence>
<dbReference type="GO" id="GO:0016832">
    <property type="term" value="F:aldehyde-lyase activity"/>
    <property type="evidence" value="ECO:0007669"/>
    <property type="project" value="TreeGrafter"/>
</dbReference>
<sequence>MSEALKRAKAQVVRACKIISGNGYVLGTAGNVSSIVEGENLFVITPSSYPYQIMEEKDLVVADLDGNIVEGDKKPSIEFTMHRGIYLERRDVKAIVHSHSPYATTAASVEGITHIPAVDIEAAFGLGGDMEIAGFAPPGSPELAEFARQAIGEKGGVLLANHGAIGVGKNMDEALLASDNIERNCRMFLNIISVGKVKPMPADFMEFSSSIFKEVSGISK</sequence>
<accession>A0A4V1EG24</accession>
<name>A0A4V1EG24_9FIRM</name>
<dbReference type="AlphaFoldDB" id="A0A4V1EG24"/>
<evidence type="ECO:0000256" key="2">
    <source>
        <dbReference type="ARBA" id="ARBA00023239"/>
    </source>
</evidence>
<dbReference type="Proteomes" id="UP000298653">
    <property type="component" value="Chromosome"/>
</dbReference>
<dbReference type="InterPro" id="IPR001303">
    <property type="entry name" value="Aldolase_II/adducin_N"/>
</dbReference>
<keyword evidence="5" id="KW-1185">Reference proteome</keyword>
<feature type="domain" description="Class II aldolase/adducin N-terminal" evidence="3">
    <location>
        <begin position="10"/>
        <end position="189"/>
    </location>
</feature>
<evidence type="ECO:0000256" key="1">
    <source>
        <dbReference type="ARBA" id="ARBA00022723"/>
    </source>
</evidence>
<dbReference type="PANTHER" id="PTHR22789:SF0">
    <property type="entry name" value="3-OXO-TETRONATE 4-PHOSPHATE DECARBOXYLASE-RELATED"/>
    <property type="match status" value="1"/>
</dbReference>
<keyword evidence="2" id="KW-0456">Lyase</keyword>
<dbReference type="PANTHER" id="PTHR22789">
    <property type="entry name" value="FUCULOSE PHOSPHATE ALDOLASE"/>
    <property type="match status" value="1"/>
</dbReference>
<dbReference type="SUPFAM" id="SSF53639">
    <property type="entry name" value="AraD/HMP-PK domain-like"/>
    <property type="match status" value="1"/>
</dbReference>
<evidence type="ECO:0000313" key="5">
    <source>
        <dbReference type="Proteomes" id="UP000298653"/>
    </source>
</evidence>
<keyword evidence="1" id="KW-0479">Metal-binding</keyword>